<keyword evidence="2" id="KW-1185">Reference proteome</keyword>
<dbReference type="InterPro" id="IPR008936">
    <property type="entry name" value="Rho_GTPase_activation_prot"/>
</dbReference>
<dbReference type="VEuPathDB" id="TrichDB:TVAG_387670"/>
<name>A2E0Z4_TRIV3</name>
<proteinExistence type="predicted"/>
<organism evidence="1 2">
    <name type="scientific">Trichomonas vaginalis (strain ATCC PRA-98 / G3)</name>
    <dbReference type="NCBI Taxonomy" id="412133"/>
    <lineage>
        <taxon>Eukaryota</taxon>
        <taxon>Metamonada</taxon>
        <taxon>Parabasalia</taxon>
        <taxon>Trichomonadida</taxon>
        <taxon>Trichomonadidae</taxon>
        <taxon>Trichomonas</taxon>
    </lineage>
</organism>
<dbReference type="InParanoid" id="A2E0Z4"/>
<dbReference type="KEGG" id="tva:4771605"/>
<reference evidence="1" key="1">
    <citation type="submission" date="2006-10" db="EMBL/GenBank/DDBJ databases">
        <authorList>
            <person name="Amadeo P."/>
            <person name="Zhao Q."/>
            <person name="Wortman J."/>
            <person name="Fraser-Liggett C."/>
            <person name="Carlton J."/>
        </authorList>
    </citation>
    <scope>NUCLEOTIDE SEQUENCE</scope>
    <source>
        <strain evidence="1">G3</strain>
    </source>
</reference>
<protein>
    <recommendedName>
        <fullName evidence="3">Ras-GAP domain-containing protein</fullName>
    </recommendedName>
</protein>
<dbReference type="Gene3D" id="1.10.506.10">
    <property type="entry name" value="GTPase Activation - p120gap, domain 1"/>
    <property type="match status" value="1"/>
</dbReference>
<dbReference type="EMBL" id="DS113282">
    <property type="protein sequence ID" value="EAY13626.1"/>
    <property type="molecule type" value="Genomic_DNA"/>
</dbReference>
<dbReference type="VEuPathDB" id="TrichDB:TVAGG3_0330100"/>
<reference evidence="1" key="2">
    <citation type="journal article" date="2007" name="Science">
        <title>Draft genome sequence of the sexually transmitted pathogen Trichomonas vaginalis.</title>
        <authorList>
            <person name="Carlton J.M."/>
            <person name="Hirt R.P."/>
            <person name="Silva J.C."/>
            <person name="Delcher A.L."/>
            <person name="Schatz M."/>
            <person name="Zhao Q."/>
            <person name="Wortman J.R."/>
            <person name="Bidwell S.L."/>
            <person name="Alsmark U.C.M."/>
            <person name="Besteiro S."/>
            <person name="Sicheritz-Ponten T."/>
            <person name="Noel C.J."/>
            <person name="Dacks J.B."/>
            <person name="Foster P.G."/>
            <person name="Simillion C."/>
            <person name="Van de Peer Y."/>
            <person name="Miranda-Saavedra D."/>
            <person name="Barton G.J."/>
            <person name="Westrop G.D."/>
            <person name="Mueller S."/>
            <person name="Dessi D."/>
            <person name="Fiori P.L."/>
            <person name="Ren Q."/>
            <person name="Paulsen I."/>
            <person name="Zhang H."/>
            <person name="Bastida-Corcuera F.D."/>
            <person name="Simoes-Barbosa A."/>
            <person name="Brown M.T."/>
            <person name="Hayes R.D."/>
            <person name="Mukherjee M."/>
            <person name="Okumura C.Y."/>
            <person name="Schneider R."/>
            <person name="Smith A.J."/>
            <person name="Vanacova S."/>
            <person name="Villalvazo M."/>
            <person name="Haas B.J."/>
            <person name="Pertea M."/>
            <person name="Feldblyum T.V."/>
            <person name="Utterback T.R."/>
            <person name="Shu C.L."/>
            <person name="Osoegawa K."/>
            <person name="de Jong P.J."/>
            <person name="Hrdy I."/>
            <person name="Horvathova L."/>
            <person name="Zubacova Z."/>
            <person name="Dolezal P."/>
            <person name="Malik S.B."/>
            <person name="Logsdon J.M. Jr."/>
            <person name="Henze K."/>
            <person name="Gupta A."/>
            <person name="Wang C.C."/>
            <person name="Dunne R.L."/>
            <person name="Upcroft J.A."/>
            <person name="Upcroft P."/>
            <person name="White O."/>
            <person name="Salzberg S.L."/>
            <person name="Tang P."/>
            <person name="Chiu C.-H."/>
            <person name="Lee Y.-S."/>
            <person name="Embley T.M."/>
            <person name="Coombs G.H."/>
            <person name="Mottram J.C."/>
            <person name="Tachezy J."/>
            <person name="Fraser-Liggett C.M."/>
            <person name="Johnson P.J."/>
        </authorList>
    </citation>
    <scope>NUCLEOTIDE SEQUENCE [LARGE SCALE GENOMIC DNA]</scope>
    <source>
        <strain evidence="1">G3</strain>
    </source>
</reference>
<dbReference type="SUPFAM" id="SSF48350">
    <property type="entry name" value="GTPase activation domain, GAP"/>
    <property type="match status" value="1"/>
</dbReference>
<dbReference type="Proteomes" id="UP000001542">
    <property type="component" value="Unassembled WGS sequence"/>
</dbReference>
<sequence length="610" mass="69826">MYDKYSRVPQERKPLDWDRVNVEWAKIFGENADQIQFPSFMKTIEAAFTANPDVFVASLQTAQKEVAVIPPNLKSKTPLDQSLIFFSYFGKVFKFDELEQFVLKPDISENRFKQHFSPETHLIFSSIIYIYNQLINSIQKKLYPKFCTLLSTEFSKLLIPTESRFFNNTTFKLDAYYICPCLFTVMGGQETQAFIKFTLDSKMIITNAESKEVIDTINFEDYAVVRNSDTLELFKDSFDANINIKFPSTQTASITAGLIMEQPPIGFNIILTFLQSVAGMKSIKEFFKSDSIQEPEEYTKGLDLIINNNGCELLIYTFLLPSTEIKDYNESLAPLLLTLVGDRIYPFWRTVIELNWIELIIGDTVLRTNKPLSFTSTCLLKAFASEYVKDMITSFNALLKEHGQAIQSGKINTPEDAENYAKNIFLPAANIVFSSIPKMPPEMRFILRTFFIRTAGHYVNERANINIIPNLFLLRFVIAELVKSAGAFVKLAILLGASLLSLFYMSGWSASKEAELELSKLNDIYMKPLFPKILRFILDMIDATDCNMDVKTMSYTGNHTKTTFLEHSAERLSLMNLPIPNKAIETHMYSVSIMQMIEEFSFDFTKLPKE</sequence>
<evidence type="ECO:0000313" key="1">
    <source>
        <dbReference type="EMBL" id="EAY13626.1"/>
    </source>
</evidence>
<evidence type="ECO:0008006" key="3">
    <source>
        <dbReference type="Google" id="ProtNLM"/>
    </source>
</evidence>
<evidence type="ECO:0000313" key="2">
    <source>
        <dbReference type="Proteomes" id="UP000001542"/>
    </source>
</evidence>
<gene>
    <name evidence="1" type="ORF">TVAG_387670</name>
</gene>
<dbReference type="AlphaFoldDB" id="A2E0Z4"/>
<accession>A2E0Z4</accession>
<dbReference type="OrthoDB" id="10488810at2759"/>
<dbReference type="RefSeq" id="XP_001325849.1">
    <property type="nucleotide sequence ID" value="XM_001325814.1"/>
</dbReference>